<proteinExistence type="predicted"/>
<organism evidence="2 3">
    <name type="scientific">Lawsonibacter faecis</name>
    <dbReference type="NCBI Taxonomy" id="2763052"/>
    <lineage>
        <taxon>Bacteria</taxon>
        <taxon>Bacillati</taxon>
        <taxon>Bacillota</taxon>
        <taxon>Clostridia</taxon>
        <taxon>Eubacteriales</taxon>
        <taxon>Oscillospiraceae</taxon>
        <taxon>Lawsonibacter</taxon>
    </lineage>
</organism>
<accession>A0A8J6JBP7</accession>
<protein>
    <submittedName>
        <fullName evidence="2">Serine proteinase</fullName>
    </submittedName>
</protein>
<sequence>MAFFDDLRDKAMDLGRAGMAKSKQIAEIAKLNLANSSEEDAIKKAYIEIGKLYYAERGMAPEAAYVALCEKITASRTTIEENRTRIAELKTEDEMGEETPNVDVNVPPEEPDFFSECEVRDDCPEEPKE</sequence>
<feature type="compositionally biased region" description="Basic and acidic residues" evidence="1">
    <location>
        <begin position="117"/>
        <end position="129"/>
    </location>
</feature>
<reference evidence="2" key="1">
    <citation type="submission" date="2020-08" db="EMBL/GenBank/DDBJ databases">
        <title>Genome public.</title>
        <authorList>
            <person name="Liu C."/>
            <person name="Sun Q."/>
        </authorList>
    </citation>
    <scope>NUCLEOTIDE SEQUENCE</scope>
    <source>
        <strain evidence="2">NSJ-52</strain>
    </source>
</reference>
<feature type="compositionally biased region" description="Low complexity" evidence="1">
    <location>
        <begin position="98"/>
        <end position="107"/>
    </location>
</feature>
<dbReference type="Proteomes" id="UP000607645">
    <property type="component" value="Unassembled WGS sequence"/>
</dbReference>
<dbReference type="RefSeq" id="WP_155148239.1">
    <property type="nucleotide sequence ID" value="NZ_JACOPQ010000003.1"/>
</dbReference>
<evidence type="ECO:0000256" key="1">
    <source>
        <dbReference type="SAM" id="MobiDB-lite"/>
    </source>
</evidence>
<evidence type="ECO:0000313" key="3">
    <source>
        <dbReference type="Proteomes" id="UP000607645"/>
    </source>
</evidence>
<dbReference type="AlphaFoldDB" id="A0A8J6JBP7"/>
<feature type="region of interest" description="Disordered" evidence="1">
    <location>
        <begin position="93"/>
        <end position="129"/>
    </location>
</feature>
<dbReference type="EMBL" id="JACOPQ010000003">
    <property type="protein sequence ID" value="MBC5736526.1"/>
    <property type="molecule type" value="Genomic_DNA"/>
</dbReference>
<comment type="caution">
    <text evidence="2">The sequence shown here is derived from an EMBL/GenBank/DDBJ whole genome shotgun (WGS) entry which is preliminary data.</text>
</comment>
<evidence type="ECO:0000313" key="2">
    <source>
        <dbReference type="EMBL" id="MBC5736526.1"/>
    </source>
</evidence>
<name>A0A8J6JBP7_9FIRM</name>
<gene>
    <name evidence="2" type="ORF">H8S62_05835</name>
</gene>
<keyword evidence="3" id="KW-1185">Reference proteome</keyword>